<dbReference type="Proteomes" id="UP000729402">
    <property type="component" value="Unassembled WGS sequence"/>
</dbReference>
<dbReference type="AlphaFoldDB" id="A0A8J6BVW0"/>
<feature type="region of interest" description="Disordered" evidence="1">
    <location>
        <begin position="55"/>
        <end position="93"/>
    </location>
</feature>
<name>A0A8J6BVW0_ZIZPA</name>
<reference evidence="2" key="2">
    <citation type="submission" date="2021-02" db="EMBL/GenBank/DDBJ databases">
        <authorList>
            <person name="Kimball J.A."/>
            <person name="Haas M.W."/>
            <person name="Macchietto M."/>
            <person name="Kono T."/>
            <person name="Duquette J."/>
            <person name="Shao M."/>
        </authorList>
    </citation>
    <scope>NUCLEOTIDE SEQUENCE</scope>
    <source>
        <tissue evidence="2">Fresh leaf tissue</tissue>
    </source>
</reference>
<keyword evidence="3" id="KW-1185">Reference proteome</keyword>
<protein>
    <submittedName>
        <fullName evidence="2">Uncharacterized protein</fullName>
    </submittedName>
</protein>
<evidence type="ECO:0000313" key="3">
    <source>
        <dbReference type="Proteomes" id="UP000729402"/>
    </source>
</evidence>
<sequence length="126" mass="13576">MVSLSQPRIPSLLTSPNLPCALTLLPTTTAALPVASVPPASARLAPLALRRLRPTGLRRLCPPKPRRPTPTPLASPRQPNPHNQWPRDDHSLIVPSLARSPSLKCHNTDPPRRGCLIPCALCLCSS</sequence>
<gene>
    <name evidence="2" type="ORF">GUJ93_ZPchr0012g21176</name>
</gene>
<evidence type="ECO:0000256" key="1">
    <source>
        <dbReference type="SAM" id="MobiDB-lite"/>
    </source>
</evidence>
<dbReference type="EMBL" id="JAAALK010000080">
    <property type="protein sequence ID" value="KAG8095021.1"/>
    <property type="molecule type" value="Genomic_DNA"/>
</dbReference>
<organism evidence="2 3">
    <name type="scientific">Zizania palustris</name>
    <name type="common">Northern wild rice</name>
    <dbReference type="NCBI Taxonomy" id="103762"/>
    <lineage>
        <taxon>Eukaryota</taxon>
        <taxon>Viridiplantae</taxon>
        <taxon>Streptophyta</taxon>
        <taxon>Embryophyta</taxon>
        <taxon>Tracheophyta</taxon>
        <taxon>Spermatophyta</taxon>
        <taxon>Magnoliopsida</taxon>
        <taxon>Liliopsida</taxon>
        <taxon>Poales</taxon>
        <taxon>Poaceae</taxon>
        <taxon>BOP clade</taxon>
        <taxon>Oryzoideae</taxon>
        <taxon>Oryzeae</taxon>
        <taxon>Zizaniinae</taxon>
        <taxon>Zizania</taxon>
    </lineage>
</organism>
<reference evidence="2" key="1">
    <citation type="journal article" date="2021" name="bioRxiv">
        <title>Whole Genome Assembly and Annotation of Northern Wild Rice, Zizania palustris L., Supports a Whole Genome Duplication in the Zizania Genus.</title>
        <authorList>
            <person name="Haas M."/>
            <person name="Kono T."/>
            <person name="Macchietto M."/>
            <person name="Millas R."/>
            <person name="McGilp L."/>
            <person name="Shao M."/>
            <person name="Duquette J."/>
            <person name="Hirsch C.N."/>
            <person name="Kimball J."/>
        </authorList>
    </citation>
    <scope>NUCLEOTIDE SEQUENCE</scope>
    <source>
        <tissue evidence="2">Fresh leaf tissue</tissue>
    </source>
</reference>
<evidence type="ECO:0000313" key="2">
    <source>
        <dbReference type="EMBL" id="KAG8095021.1"/>
    </source>
</evidence>
<accession>A0A8J6BVW0</accession>
<comment type="caution">
    <text evidence="2">The sequence shown here is derived from an EMBL/GenBank/DDBJ whole genome shotgun (WGS) entry which is preliminary data.</text>
</comment>
<proteinExistence type="predicted"/>